<gene>
    <name evidence="2" type="ORF">CKO25_04970</name>
</gene>
<protein>
    <submittedName>
        <fullName evidence="2">Fis family transcriptional regulator</fullName>
    </submittedName>
</protein>
<proteinExistence type="predicted"/>
<dbReference type="Pfam" id="PF04246">
    <property type="entry name" value="RseC_MucC"/>
    <property type="match status" value="1"/>
</dbReference>
<evidence type="ECO:0000313" key="3">
    <source>
        <dbReference type="Proteomes" id="UP001138802"/>
    </source>
</evidence>
<name>A0A9X0WH34_9GAMM</name>
<keyword evidence="1" id="KW-0472">Membrane</keyword>
<dbReference type="EMBL" id="NRSD01000003">
    <property type="protein sequence ID" value="MBK1644017.1"/>
    <property type="molecule type" value="Genomic_DNA"/>
</dbReference>
<keyword evidence="3" id="KW-1185">Reference proteome</keyword>
<evidence type="ECO:0000256" key="1">
    <source>
        <dbReference type="SAM" id="Phobius"/>
    </source>
</evidence>
<dbReference type="RefSeq" id="WP_200386817.1">
    <property type="nucleotide sequence ID" value="NZ_NRSD01000003.1"/>
</dbReference>
<accession>A0A9X0WH34</accession>
<sequence length="155" mass="15971">MIEATATVVESGARGVWVESERQTACGQCASAGACGTAVLGQLFGRQRERFRITGGSELTVGERIIIGIPDRVLVMASTVAYLLPLLMLIGGAALATVLGAGEGGTAGAGLVGLGLGIGFAAWITGGRLAREYYRPLLVRRISPMGTSTCERKST</sequence>
<dbReference type="PIRSF" id="PIRSF004923">
    <property type="entry name" value="RseC"/>
    <property type="match status" value="1"/>
</dbReference>
<dbReference type="PANTHER" id="PTHR35867:SF1">
    <property type="entry name" value="PROTEIN RSEC"/>
    <property type="match status" value="1"/>
</dbReference>
<feature type="transmembrane region" description="Helical" evidence="1">
    <location>
        <begin position="105"/>
        <end position="125"/>
    </location>
</feature>
<dbReference type="PANTHER" id="PTHR35867">
    <property type="entry name" value="PROTEIN RSEC"/>
    <property type="match status" value="1"/>
</dbReference>
<dbReference type="InterPro" id="IPR007359">
    <property type="entry name" value="SigmaE_reg_RseC_MucC"/>
</dbReference>
<reference evidence="2 3" key="1">
    <citation type="journal article" date="2020" name="Microorganisms">
        <title>Osmotic Adaptation and Compatible Solute Biosynthesis of Phototrophic Bacteria as Revealed from Genome Analyses.</title>
        <authorList>
            <person name="Imhoff J.F."/>
            <person name="Rahn T."/>
            <person name="Kunzel S."/>
            <person name="Keller A."/>
            <person name="Neulinger S.C."/>
        </authorList>
    </citation>
    <scope>NUCLEOTIDE SEQUENCE [LARGE SCALE GENOMIC DNA]</scope>
    <source>
        <strain evidence="2 3">DSM 21303</strain>
    </source>
</reference>
<feature type="transmembrane region" description="Helical" evidence="1">
    <location>
        <begin position="73"/>
        <end position="99"/>
    </location>
</feature>
<keyword evidence="1" id="KW-1133">Transmembrane helix</keyword>
<keyword evidence="1" id="KW-0812">Transmembrane</keyword>
<comment type="caution">
    <text evidence="2">The sequence shown here is derived from an EMBL/GenBank/DDBJ whole genome shotgun (WGS) entry which is preliminary data.</text>
</comment>
<organism evidence="2 3">
    <name type="scientific">Thiocapsa imhoffii</name>
    <dbReference type="NCBI Taxonomy" id="382777"/>
    <lineage>
        <taxon>Bacteria</taxon>
        <taxon>Pseudomonadati</taxon>
        <taxon>Pseudomonadota</taxon>
        <taxon>Gammaproteobacteria</taxon>
        <taxon>Chromatiales</taxon>
        <taxon>Chromatiaceae</taxon>
        <taxon>Thiocapsa</taxon>
    </lineage>
</organism>
<dbReference type="InterPro" id="IPR026268">
    <property type="entry name" value="RseC"/>
</dbReference>
<evidence type="ECO:0000313" key="2">
    <source>
        <dbReference type="EMBL" id="MBK1644017.1"/>
    </source>
</evidence>
<dbReference type="Proteomes" id="UP001138802">
    <property type="component" value="Unassembled WGS sequence"/>
</dbReference>
<dbReference type="AlphaFoldDB" id="A0A9X0WH34"/>